<gene>
    <name evidence="2" type="ORF">CXQ87_003115</name>
</gene>
<comment type="caution">
    <text evidence="2">The sequence shown here is derived from an EMBL/GenBank/DDBJ whole genome shotgun (WGS) entry which is preliminary data.</text>
</comment>
<evidence type="ECO:0000256" key="1">
    <source>
        <dbReference type="SAM" id="MobiDB-lite"/>
    </source>
</evidence>
<evidence type="ECO:0000313" key="2">
    <source>
        <dbReference type="EMBL" id="PVH15277.1"/>
    </source>
</evidence>
<evidence type="ECO:0000313" key="3">
    <source>
        <dbReference type="Proteomes" id="UP000244406"/>
    </source>
</evidence>
<protein>
    <submittedName>
        <fullName evidence="2">Uncharacterized protein</fullName>
    </submittedName>
</protein>
<proteinExistence type="predicted"/>
<feature type="region of interest" description="Disordered" evidence="1">
    <location>
        <begin position="116"/>
        <end position="138"/>
    </location>
</feature>
<dbReference type="AlphaFoldDB" id="A0A2V1AA66"/>
<dbReference type="EMBL" id="PKFP01000003">
    <property type="protein sequence ID" value="PVH15277.1"/>
    <property type="molecule type" value="Genomic_DNA"/>
</dbReference>
<sequence>MFIRSARLPIRLWKRSSRIASRFNTSTAKKPESASNKLELSPITSVTDGLKKYVRWYPYDTVTYSTIQSFLGYAEIQQNRRRSLWDFYMKSLLADPLASNNEKWFRPLANRSREKNNLIHLQDPDPSEFILPGPSSAR</sequence>
<dbReference type="RefSeq" id="XP_025336217.1">
    <property type="nucleotide sequence ID" value="XM_025481599.1"/>
</dbReference>
<accession>A0A2V1AA66</accession>
<reference evidence="2 3" key="1">
    <citation type="submission" date="2017-12" db="EMBL/GenBank/DDBJ databases">
        <title>Genome Sequence of the Amphotericin B-resistant Candida duobushaemulonii strain, B09383.</title>
        <authorList>
            <person name="Chow N.A."/>
            <person name="Gade L."/>
            <person name="Batra D."/>
            <person name="Rowe L.A."/>
            <person name="Loparev V.N."/>
            <person name="Litvintseva A.P."/>
        </authorList>
    </citation>
    <scope>NUCLEOTIDE SEQUENCE [LARGE SCALE GENOMIC DNA]</scope>
    <source>
        <strain evidence="2 3">B09383</strain>
    </source>
</reference>
<dbReference type="VEuPathDB" id="FungiDB:CXQ87_003115"/>
<name>A0A2V1AA66_9ASCO</name>
<dbReference type="GeneID" id="37003115"/>
<organism evidence="2 3">
    <name type="scientific">Candidozyma duobushaemuli</name>
    <dbReference type="NCBI Taxonomy" id="1231522"/>
    <lineage>
        <taxon>Eukaryota</taxon>
        <taxon>Fungi</taxon>
        <taxon>Dikarya</taxon>
        <taxon>Ascomycota</taxon>
        <taxon>Saccharomycotina</taxon>
        <taxon>Pichiomycetes</taxon>
        <taxon>Metschnikowiaceae</taxon>
        <taxon>Candidozyma</taxon>
    </lineage>
</organism>
<keyword evidence="3" id="KW-1185">Reference proteome</keyword>
<dbReference type="Proteomes" id="UP000244406">
    <property type="component" value="Unassembled WGS sequence"/>
</dbReference>